<dbReference type="InterPro" id="IPR036188">
    <property type="entry name" value="FAD/NAD-bd_sf"/>
</dbReference>
<dbReference type="PANTHER" id="PTHR42877:SF4">
    <property type="entry name" value="FAD_NAD(P)-BINDING DOMAIN-CONTAINING PROTEIN-RELATED"/>
    <property type="match status" value="1"/>
</dbReference>
<dbReference type="InterPro" id="IPR051209">
    <property type="entry name" value="FAD-bind_Monooxygenase_sf"/>
</dbReference>
<dbReference type="PRINTS" id="PR00469">
    <property type="entry name" value="PNDRDTASEII"/>
</dbReference>
<evidence type="ECO:0000313" key="1">
    <source>
        <dbReference type="EMBL" id="SKA19424.1"/>
    </source>
</evidence>
<dbReference type="Gene3D" id="3.50.50.60">
    <property type="entry name" value="FAD/NAD(P)-binding domain"/>
    <property type="match status" value="2"/>
</dbReference>
<protein>
    <submittedName>
        <fullName evidence="1">Predicted flavoprotein CzcO associated with the cation diffusion facilitator CzcD</fullName>
    </submittedName>
</protein>
<gene>
    <name evidence="1" type="ORF">SAMN02745673_02983</name>
</gene>
<dbReference type="RefSeq" id="WP_078762275.1">
    <property type="nucleotide sequence ID" value="NZ_FUWS01000007.1"/>
</dbReference>
<organism evidence="1 2">
    <name type="scientific">Marinactinospora thermotolerans DSM 45154</name>
    <dbReference type="NCBI Taxonomy" id="1122192"/>
    <lineage>
        <taxon>Bacteria</taxon>
        <taxon>Bacillati</taxon>
        <taxon>Actinomycetota</taxon>
        <taxon>Actinomycetes</taxon>
        <taxon>Streptosporangiales</taxon>
        <taxon>Nocardiopsidaceae</taxon>
        <taxon>Marinactinospora</taxon>
    </lineage>
</organism>
<name>A0A1T4RTV5_9ACTN</name>
<sequence length="506" mass="56769">MTKAPEPPASGVPHHRVAIIGTGFAGLGMAVRLKRAGLDDIVLLERADEIGGTWRDNTYPGAACDVPSHLYSFSFAPNPGWSRSFSPQPEIWDYLLRVAKDEDVVRHVRFGHELLAAHWEPDANRWRLETSGGTLTAQFLVSGTGPLSDPSIPDIPGLERFAGTVFHSARWDHDHDLRGRDVAVIGTGASAIQFVPRIQPLVRRLHLFQRTPPWIIPRHDRPISGIEQRLYRALPVTQRIARTSIYWARENYVFGFAKNPRLTKAAEALARFHLRRQVKDPWLRAKLTPDYTIGCKRILMSNDYYPALTRPNASVVTEGIAEIREHSIITRDGAEHDVDTIIFGTGFHVTDIPVAQRVHDAAGVALGERWGEDAQAFRGTTINGYPNFFLLTGPNTGLGHTSQVFMIEAQIAYVMAALRYACRNRLDRIEVRADAQDAYNTWVQNALEGTVWTSGGCDSWYLNSEGRNTTLWPTFTWSYALRTRRFDPANYLLRRETPASRTAVAA</sequence>
<dbReference type="STRING" id="1122192.SAMN02745673_02983"/>
<dbReference type="AlphaFoldDB" id="A0A1T4RTV5"/>
<dbReference type="PANTHER" id="PTHR42877">
    <property type="entry name" value="L-ORNITHINE N(5)-MONOOXYGENASE-RELATED"/>
    <property type="match status" value="1"/>
</dbReference>
<accession>A0A1T4RTV5</accession>
<keyword evidence="2" id="KW-1185">Reference proteome</keyword>
<dbReference type="SUPFAM" id="SSF51905">
    <property type="entry name" value="FAD/NAD(P)-binding domain"/>
    <property type="match status" value="2"/>
</dbReference>
<reference evidence="1 2" key="1">
    <citation type="submission" date="2017-02" db="EMBL/GenBank/DDBJ databases">
        <authorList>
            <person name="Peterson S.W."/>
        </authorList>
    </citation>
    <scope>NUCLEOTIDE SEQUENCE [LARGE SCALE GENOMIC DNA]</scope>
    <source>
        <strain evidence="1 2">DSM 45154</strain>
    </source>
</reference>
<dbReference type="Proteomes" id="UP000190637">
    <property type="component" value="Unassembled WGS sequence"/>
</dbReference>
<dbReference type="EMBL" id="FUWS01000007">
    <property type="protein sequence ID" value="SKA19424.1"/>
    <property type="molecule type" value="Genomic_DNA"/>
</dbReference>
<proteinExistence type="predicted"/>
<evidence type="ECO:0000313" key="2">
    <source>
        <dbReference type="Proteomes" id="UP000190637"/>
    </source>
</evidence>
<dbReference type="Pfam" id="PF13738">
    <property type="entry name" value="Pyr_redox_3"/>
    <property type="match status" value="1"/>
</dbReference>